<dbReference type="RefSeq" id="WP_268615524.1">
    <property type="nucleotide sequence ID" value="NZ_JAMDMX010000041.1"/>
</dbReference>
<comment type="caution">
    <text evidence="10">The sequence shown here is derived from an EMBL/GenBank/DDBJ whole genome shotgun (WGS) entry which is preliminary data.</text>
</comment>
<dbReference type="Pfam" id="PF25198">
    <property type="entry name" value="Spore_GerAC_N"/>
    <property type="match status" value="1"/>
</dbReference>
<evidence type="ECO:0000256" key="7">
    <source>
        <dbReference type="ARBA" id="ARBA00023288"/>
    </source>
</evidence>
<dbReference type="InterPro" id="IPR057336">
    <property type="entry name" value="GerAC_N"/>
</dbReference>
<evidence type="ECO:0000259" key="8">
    <source>
        <dbReference type="Pfam" id="PF05504"/>
    </source>
</evidence>
<keyword evidence="6" id="KW-0564">Palmitate</keyword>
<dbReference type="NCBIfam" id="TIGR02887">
    <property type="entry name" value="spore_ger_x_C"/>
    <property type="match status" value="1"/>
</dbReference>
<dbReference type="EMBL" id="JAMDMX010000041">
    <property type="protein sequence ID" value="MCY9693834.1"/>
    <property type="molecule type" value="Genomic_DNA"/>
</dbReference>
<keyword evidence="7" id="KW-0449">Lipoprotein</keyword>
<evidence type="ECO:0000256" key="3">
    <source>
        <dbReference type="ARBA" id="ARBA00022544"/>
    </source>
</evidence>
<gene>
    <name evidence="10" type="ORF">M5X19_13125</name>
</gene>
<keyword evidence="3" id="KW-0309">Germination</keyword>
<evidence type="ECO:0000259" key="9">
    <source>
        <dbReference type="Pfam" id="PF25198"/>
    </source>
</evidence>
<dbReference type="Gene3D" id="3.30.300.210">
    <property type="entry name" value="Nutrient germinant receptor protein C, domain 3"/>
    <property type="match status" value="1"/>
</dbReference>
<keyword evidence="11" id="KW-1185">Reference proteome</keyword>
<keyword evidence="4" id="KW-0732">Signal</keyword>
<name>A0ABT4GCI5_9BACL</name>
<evidence type="ECO:0000313" key="11">
    <source>
        <dbReference type="Proteomes" id="UP001527099"/>
    </source>
</evidence>
<sequence length="401" mass="44752">MPRSLFKRILPIVLIASLLSGCWGRKEVNDIAIVTATGIDLSDNGLIRVTLLLAVPRLFGTTSAGGGGGESKLETSAGWIVSEKGETVMDAYRKFQGTLPRKIFFSHNRVIVIGENLAKKGVMPVLDFFERTRQSQLNSYVLVTKTEAAEVLNFKPKFEKLTSEIIKEEMKTNIGPSVRIGQFLTMVMDEGEEPYAPRISVVPSESGGFGLKDTKNLNATEGTAAFLGDRLVGWLDNEETRGLMWVRNEMKKGVITVNIPKERGGGRVSAEFSNVRSKLSPIESEGDIRMKIKLSASLNVYENTSNLDLSETKNAEILRTLFADEIKERIRLVCEKAQKTFQSDILGFGQSVYRHNHSAWKVRYAKKWRTLFPDVKVDTETSVQIVNTGLIGKDIKWEDKK</sequence>
<evidence type="ECO:0000256" key="1">
    <source>
        <dbReference type="ARBA" id="ARBA00004635"/>
    </source>
</evidence>
<feature type="domain" description="Spore germination GerAC-like C-terminal" evidence="8">
    <location>
        <begin position="221"/>
        <end position="389"/>
    </location>
</feature>
<evidence type="ECO:0000256" key="5">
    <source>
        <dbReference type="ARBA" id="ARBA00023136"/>
    </source>
</evidence>
<protein>
    <submittedName>
        <fullName evidence="10">Ger(X)C family spore germination protein</fullName>
    </submittedName>
</protein>
<dbReference type="PROSITE" id="PS51257">
    <property type="entry name" value="PROKAR_LIPOPROTEIN"/>
    <property type="match status" value="1"/>
</dbReference>
<dbReference type="Pfam" id="PF05504">
    <property type="entry name" value="Spore_GerAC"/>
    <property type="match status" value="1"/>
</dbReference>
<evidence type="ECO:0000313" key="10">
    <source>
        <dbReference type="EMBL" id="MCY9693834.1"/>
    </source>
</evidence>
<dbReference type="PANTHER" id="PTHR35789:SF1">
    <property type="entry name" value="SPORE GERMINATION PROTEIN B3"/>
    <property type="match status" value="1"/>
</dbReference>
<feature type="domain" description="Spore germination protein N-terminal" evidence="9">
    <location>
        <begin position="25"/>
        <end position="200"/>
    </location>
</feature>
<comment type="subcellular location">
    <subcellularLocation>
        <location evidence="1">Membrane</location>
        <topology evidence="1">Lipid-anchor</topology>
    </subcellularLocation>
</comment>
<dbReference type="InterPro" id="IPR038501">
    <property type="entry name" value="Spore_GerAC_C_sf"/>
</dbReference>
<comment type="similarity">
    <text evidence="2">Belongs to the GerABKC lipoprotein family.</text>
</comment>
<evidence type="ECO:0000256" key="4">
    <source>
        <dbReference type="ARBA" id="ARBA00022729"/>
    </source>
</evidence>
<organism evidence="10 11">
    <name type="scientific">Paenibacillus alginolyticus</name>
    <dbReference type="NCBI Taxonomy" id="59839"/>
    <lineage>
        <taxon>Bacteria</taxon>
        <taxon>Bacillati</taxon>
        <taxon>Bacillota</taxon>
        <taxon>Bacilli</taxon>
        <taxon>Bacillales</taxon>
        <taxon>Paenibacillaceae</taxon>
        <taxon>Paenibacillus</taxon>
    </lineage>
</organism>
<dbReference type="Proteomes" id="UP001527099">
    <property type="component" value="Unassembled WGS sequence"/>
</dbReference>
<dbReference type="InterPro" id="IPR046953">
    <property type="entry name" value="Spore_GerAC-like_C"/>
</dbReference>
<dbReference type="PANTHER" id="PTHR35789">
    <property type="entry name" value="SPORE GERMINATION PROTEIN B3"/>
    <property type="match status" value="1"/>
</dbReference>
<accession>A0ABT4GCI5</accession>
<keyword evidence="5" id="KW-0472">Membrane</keyword>
<evidence type="ECO:0000256" key="6">
    <source>
        <dbReference type="ARBA" id="ARBA00023139"/>
    </source>
</evidence>
<evidence type="ECO:0000256" key="2">
    <source>
        <dbReference type="ARBA" id="ARBA00007886"/>
    </source>
</evidence>
<dbReference type="InterPro" id="IPR008844">
    <property type="entry name" value="Spore_GerAC-like"/>
</dbReference>
<reference evidence="10 11" key="1">
    <citation type="submission" date="2022-05" db="EMBL/GenBank/DDBJ databases">
        <title>Genome Sequencing of Bee-Associated Microbes.</title>
        <authorList>
            <person name="Dunlap C."/>
        </authorList>
    </citation>
    <scope>NUCLEOTIDE SEQUENCE [LARGE SCALE GENOMIC DNA]</scope>
    <source>
        <strain evidence="10 11">NRRL B-14421</strain>
    </source>
</reference>
<proteinExistence type="inferred from homology"/>